<sequence>MLVKLQSHRLLGRPKSILAATVVIILLYWLLLKTESLNPVHLPHIVADLTSSPATTTLGSKTTRLSGEPSSTKTTSLNNAHETAHVQVQDGQSPDTVKDDHPKPPPPPSFKDEAAAVLSEPGAGAIYGNTLETLIEKDNRPPAHKDAIGQAADKTSFSNDRPHIFNPYPKYDSPAWKSSHAEYVPCSGPAGAAVQDIRVFKGWPRSFPDPGFGGYGLLGLDQNLCYERETRLSQYGLSPDSTPATDGGDQLTNSEDVNWGELQDQCVEKNRKRFAPAHPQDDSLRNQRKLGASSRARRAAARIESRNNATAIIKEPRTALLLRSYTGKKYTENDKQIIRSLITELNLRTGGEYQVFLLVQVKGPEDIWSDDKVYESIIESEIPKEFRGITILWNEESVKAMYPLLDENARKVHNSQFVCVQMFMQTNREFDYVWNWEMDSRSVGHHYDLLTKLAEFSKKQPRRGLWERNERFYIPSLYGDYDTDFRAAVAQIYGKNTVWGPPGIPGVDPIGPKPPVSTPEEDNYEWGVGEDADLITVSPIFNPNNSDWVLRNQVWGYSFKEFVGADIPRRATIITQSRISRKLIDTMHAETLRGNHVASEMVAQTVALLHGLKAVYAPMPVFFDRPWKGTQLARWFNGGPLGESGNFGSAMGWGREGRFQGSTWYFRAIPPQRLYNNWMGYEDTGIGGSEWESKHGRLCLPAMLLHPIKDVRPTAPGESSDSKLPYG</sequence>
<dbReference type="Pfam" id="PF11885">
    <property type="entry name" value="DUF3405"/>
    <property type="match status" value="1"/>
</dbReference>
<dbReference type="EMBL" id="JAUEPO010000003">
    <property type="protein sequence ID" value="KAK3328362.1"/>
    <property type="molecule type" value="Genomic_DNA"/>
</dbReference>
<reference evidence="2" key="2">
    <citation type="submission" date="2023-06" db="EMBL/GenBank/DDBJ databases">
        <authorList>
            <consortium name="Lawrence Berkeley National Laboratory"/>
            <person name="Haridas S."/>
            <person name="Hensen N."/>
            <person name="Bonometti L."/>
            <person name="Westerberg I."/>
            <person name="Brannstrom I.O."/>
            <person name="Guillou S."/>
            <person name="Cros-Aarteil S."/>
            <person name="Calhoun S."/>
            <person name="Kuo A."/>
            <person name="Mondo S."/>
            <person name="Pangilinan J."/>
            <person name="Riley R."/>
            <person name="Labutti K."/>
            <person name="Andreopoulos B."/>
            <person name="Lipzen A."/>
            <person name="Chen C."/>
            <person name="Yanf M."/>
            <person name="Daum C."/>
            <person name="Ng V."/>
            <person name="Clum A."/>
            <person name="Steindorff A."/>
            <person name="Ohm R."/>
            <person name="Martin F."/>
            <person name="Silar P."/>
            <person name="Natvig D."/>
            <person name="Lalanne C."/>
            <person name="Gautier V."/>
            <person name="Ament-Velasquez S.L."/>
            <person name="Kruys A."/>
            <person name="Hutchinson M.I."/>
            <person name="Powell A.J."/>
            <person name="Barry K."/>
            <person name="Miller A.N."/>
            <person name="Grigoriev I.V."/>
            <person name="Debuchy R."/>
            <person name="Gladieux P."/>
            <person name="Thoren M.H."/>
            <person name="Johannesson H."/>
        </authorList>
    </citation>
    <scope>NUCLEOTIDE SEQUENCE</scope>
    <source>
        <strain evidence="2">SMH4131-1</strain>
    </source>
</reference>
<name>A0AAE0IP50_9PEZI</name>
<proteinExistence type="predicted"/>
<dbReference type="PANTHER" id="PTHR36205:SF2">
    <property type="entry name" value="MAJOR FACILITATOR SUPERFAMILY TRANSPORTER"/>
    <property type="match status" value="1"/>
</dbReference>
<feature type="region of interest" description="Disordered" evidence="1">
    <location>
        <begin position="52"/>
        <end position="113"/>
    </location>
</feature>
<evidence type="ECO:0000313" key="3">
    <source>
        <dbReference type="Proteomes" id="UP001286456"/>
    </source>
</evidence>
<comment type="caution">
    <text evidence="2">The sequence shown here is derived from an EMBL/GenBank/DDBJ whole genome shotgun (WGS) entry which is preliminary data.</text>
</comment>
<dbReference type="AlphaFoldDB" id="A0AAE0IP50"/>
<dbReference type="PANTHER" id="PTHR36205">
    <property type="entry name" value="CHROMOSOME 19, WHOLE GENOME SHOTGUN SEQUENCE"/>
    <property type="match status" value="1"/>
</dbReference>
<feature type="region of interest" description="Disordered" evidence="1">
    <location>
        <begin position="274"/>
        <end position="295"/>
    </location>
</feature>
<keyword evidence="3" id="KW-1185">Reference proteome</keyword>
<feature type="region of interest" description="Disordered" evidence="1">
    <location>
        <begin position="235"/>
        <end position="254"/>
    </location>
</feature>
<dbReference type="InterPro" id="IPR021822">
    <property type="entry name" value="DUF3405"/>
</dbReference>
<protein>
    <submittedName>
        <fullName evidence="2">Uncharacterized protein</fullName>
    </submittedName>
</protein>
<accession>A0AAE0IP50</accession>
<evidence type="ECO:0000256" key="1">
    <source>
        <dbReference type="SAM" id="MobiDB-lite"/>
    </source>
</evidence>
<dbReference type="Proteomes" id="UP001286456">
    <property type="component" value="Unassembled WGS sequence"/>
</dbReference>
<reference evidence="2" key="1">
    <citation type="journal article" date="2023" name="Mol. Phylogenet. Evol.">
        <title>Genome-scale phylogeny and comparative genomics of the fungal order Sordariales.</title>
        <authorList>
            <person name="Hensen N."/>
            <person name="Bonometti L."/>
            <person name="Westerberg I."/>
            <person name="Brannstrom I.O."/>
            <person name="Guillou S."/>
            <person name="Cros-Aarteil S."/>
            <person name="Calhoun S."/>
            <person name="Haridas S."/>
            <person name="Kuo A."/>
            <person name="Mondo S."/>
            <person name="Pangilinan J."/>
            <person name="Riley R."/>
            <person name="LaButti K."/>
            <person name="Andreopoulos B."/>
            <person name="Lipzen A."/>
            <person name="Chen C."/>
            <person name="Yan M."/>
            <person name="Daum C."/>
            <person name="Ng V."/>
            <person name="Clum A."/>
            <person name="Steindorff A."/>
            <person name="Ohm R.A."/>
            <person name="Martin F."/>
            <person name="Silar P."/>
            <person name="Natvig D.O."/>
            <person name="Lalanne C."/>
            <person name="Gautier V."/>
            <person name="Ament-Velasquez S.L."/>
            <person name="Kruys A."/>
            <person name="Hutchinson M.I."/>
            <person name="Powell A.J."/>
            <person name="Barry K."/>
            <person name="Miller A.N."/>
            <person name="Grigoriev I.V."/>
            <person name="Debuchy R."/>
            <person name="Gladieux P."/>
            <person name="Hiltunen Thoren M."/>
            <person name="Johannesson H."/>
        </authorList>
    </citation>
    <scope>NUCLEOTIDE SEQUENCE</scope>
    <source>
        <strain evidence="2">SMH4131-1</strain>
    </source>
</reference>
<organism evidence="2 3">
    <name type="scientific">Cercophora scortea</name>
    <dbReference type="NCBI Taxonomy" id="314031"/>
    <lineage>
        <taxon>Eukaryota</taxon>
        <taxon>Fungi</taxon>
        <taxon>Dikarya</taxon>
        <taxon>Ascomycota</taxon>
        <taxon>Pezizomycotina</taxon>
        <taxon>Sordariomycetes</taxon>
        <taxon>Sordariomycetidae</taxon>
        <taxon>Sordariales</taxon>
        <taxon>Lasiosphaeriaceae</taxon>
        <taxon>Cercophora</taxon>
    </lineage>
</organism>
<evidence type="ECO:0000313" key="2">
    <source>
        <dbReference type="EMBL" id="KAK3328362.1"/>
    </source>
</evidence>
<gene>
    <name evidence="2" type="ORF">B0T19DRAFT_188711</name>
</gene>
<feature type="compositionally biased region" description="Polar residues" evidence="1">
    <location>
        <begin position="52"/>
        <end position="81"/>
    </location>
</feature>